<dbReference type="PANTHER" id="PTHR47683:SF4">
    <property type="entry name" value="PSEUDOURIDINE SYNTHASE"/>
    <property type="match status" value="1"/>
</dbReference>
<dbReference type="GO" id="GO:0120159">
    <property type="term" value="F:rRNA pseudouridine synthase activity"/>
    <property type="evidence" value="ECO:0007669"/>
    <property type="project" value="UniProtKB-ARBA"/>
</dbReference>
<protein>
    <recommendedName>
        <fullName evidence="5">Pseudouridine synthase</fullName>
        <ecNumber evidence="5">5.4.99.-</ecNumber>
    </recommendedName>
</protein>
<evidence type="ECO:0000313" key="7">
    <source>
        <dbReference type="EMBL" id="ESL04444.1"/>
    </source>
</evidence>
<evidence type="ECO:0000256" key="4">
    <source>
        <dbReference type="PROSITE-ProRule" id="PRU00182"/>
    </source>
</evidence>
<evidence type="ECO:0000256" key="3">
    <source>
        <dbReference type="ARBA" id="ARBA00023235"/>
    </source>
</evidence>
<dbReference type="PROSITE" id="PS01149">
    <property type="entry name" value="PSI_RSU"/>
    <property type="match status" value="1"/>
</dbReference>
<dbReference type="HOGENOM" id="CLU_024979_1_2_9"/>
<dbReference type="GO" id="GO:0003723">
    <property type="term" value="F:RNA binding"/>
    <property type="evidence" value="ECO:0007669"/>
    <property type="project" value="UniProtKB-KW"/>
</dbReference>
<evidence type="ECO:0000256" key="1">
    <source>
        <dbReference type="ARBA" id="ARBA00008348"/>
    </source>
</evidence>
<evidence type="ECO:0000313" key="8">
    <source>
        <dbReference type="Proteomes" id="UP000018227"/>
    </source>
</evidence>
<dbReference type="InterPro" id="IPR036986">
    <property type="entry name" value="S4_RNA-bd_sf"/>
</dbReference>
<proteinExistence type="inferred from homology"/>
<reference evidence="7 8" key="1">
    <citation type="submission" date="2013-06" db="EMBL/GenBank/DDBJ databases">
        <authorList>
            <person name="Weinstock G."/>
            <person name="Sodergren E."/>
            <person name="Clifton S."/>
            <person name="Fulton L."/>
            <person name="Fulton B."/>
            <person name="Courtney L."/>
            <person name="Fronick C."/>
            <person name="Harrison M."/>
            <person name="Strong C."/>
            <person name="Farmer C."/>
            <person name="Delahaunty K."/>
            <person name="Markovic C."/>
            <person name="Hall O."/>
            <person name="Minx P."/>
            <person name="Tomlinson C."/>
            <person name="Mitreva M."/>
            <person name="Nelson J."/>
            <person name="Hou S."/>
            <person name="Wollam A."/>
            <person name="Pepin K.H."/>
            <person name="Johnson M."/>
            <person name="Bhonagiri V."/>
            <person name="Nash W.E."/>
            <person name="Warren W."/>
            <person name="Chinwalla A."/>
            <person name="Mardis E.R."/>
            <person name="Wilson R.K."/>
        </authorList>
    </citation>
    <scope>NUCLEOTIDE SEQUENCE [LARGE SCALE GENOMIC DNA]</scope>
    <source>
        <strain evidence="7 8">ATCC 51271</strain>
    </source>
</reference>
<dbReference type="Gene3D" id="3.30.70.580">
    <property type="entry name" value="Pseudouridine synthase I, catalytic domain, N-terminal subdomain"/>
    <property type="match status" value="1"/>
</dbReference>
<sequence>MSKTIRLDKYLSDMTSETRSKVKEYIRKGRVTANGVVIKSPETKVDTDNDEICIDGKPVGYVEYYYYMMNKPQGVITSTEKGRTKTVMDVFKETGTGCPRFNELSPVGRLDKDTEGLLLITNDGELNHKLLSPKNHVDKVYYAELKSPVKVSDIEIFAGGLDLGDFICKPARLEICDDVKKFAAKITISEGKFHQVKRMFEAVENEVIYLKRLSMGSLKLDDNLELGEVRALTEEEIGQLKK</sequence>
<dbReference type="InterPro" id="IPR000748">
    <property type="entry name" value="PsdUridine_synth_RsuA/RluB/E/F"/>
</dbReference>
<dbReference type="EMBL" id="ACIL03000003">
    <property type="protein sequence ID" value="ESL04444.1"/>
    <property type="molecule type" value="Genomic_DNA"/>
</dbReference>
<dbReference type="Gene3D" id="3.10.290.10">
    <property type="entry name" value="RNA-binding S4 domain"/>
    <property type="match status" value="1"/>
</dbReference>
<dbReference type="NCBIfam" id="TIGR00093">
    <property type="entry name" value="pseudouridine synthase"/>
    <property type="match status" value="1"/>
</dbReference>
<dbReference type="FunFam" id="3.30.70.1560:FF:000001">
    <property type="entry name" value="Pseudouridine synthase"/>
    <property type="match status" value="1"/>
</dbReference>
<keyword evidence="2 4" id="KW-0694">RNA-binding</keyword>
<evidence type="ECO:0000256" key="2">
    <source>
        <dbReference type="ARBA" id="ARBA00022884"/>
    </source>
</evidence>
<dbReference type="CDD" id="cd00165">
    <property type="entry name" value="S4"/>
    <property type="match status" value="1"/>
</dbReference>
<dbReference type="CDD" id="cd02553">
    <property type="entry name" value="PseudoU_synth_RsuA"/>
    <property type="match status" value="1"/>
</dbReference>
<dbReference type="GO" id="GO:0000455">
    <property type="term" value="P:enzyme-directed rRNA pseudouridine synthesis"/>
    <property type="evidence" value="ECO:0007669"/>
    <property type="project" value="UniProtKB-ARBA"/>
</dbReference>
<dbReference type="InterPro" id="IPR042092">
    <property type="entry name" value="PsdUridine_s_RsuA/RluB/E/F_cat"/>
</dbReference>
<keyword evidence="3 5" id="KW-0413">Isomerase</keyword>
<dbReference type="eggNOG" id="COG1187">
    <property type="taxonomic scope" value="Bacteria"/>
</dbReference>
<organism evidence="7 8">
    <name type="scientific">Catonella morbi ATCC 51271</name>
    <dbReference type="NCBI Taxonomy" id="592026"/>
    <lineage>
        <taxon>Bacteria</taxon>
        <taxon>Bacillati</taxon>
        <taxon>Bacillota</taxon>
        <taxon>Clostridia</taxon>
        <taxon>Lachnospirales</taxon>
        <taxon>Lachnospiraceae</taxon>
        <taxon>Catonella</taxon>
    </lineage>
</organism>
<evidence type="ECO:0000256" key="5">
    <source>
        <dbReference type="RuleBase" id="RU003887"/>
    </source>
</evidence>
<comment type="caution">
    <text evidence="7">The sequence shown here is derived from an EMBL/GenBank/DDBJ whole genome shotgun (WGS) entry which is preliminary data.</text>
</comment>
<accession>V2XQG9</accession>
<dbReference type="InterPro" id="IPR018496">
    <property type="entry name" value="PsdUridine_synth_RsuA/RluB_CS"/>
</dbReference>
<dbReference type="EC" id="5.4.99.-" evidence="5"/>
<dbReference type="InterPro" id="IPR050343">
    <property type="entry name" value="RsuA_PseudoU_synthase"/>
</dbReference>
<dbReference type="OrthoDB" id="9807213at2"/>
<name>V2XQG9_9FIRM</name>
<dbReference type="RefSeq" id="WP_023353062.1">
    <property type="nucleotide sequence ID" value="NZ_KI535366.1"/>
</dbReference>
<dbReference type="SUPFAM" id="SSF55174">
    <property type="entry name" value="Alpha-L RNA-binding motif"/>
    <property type="match status" value="1"/>
</dbReference>
<keyword evidence="8" id="KW-1185">Reference proteome</keyword>
<dbReference type="Pfam" id="PF00849">
    <property type="entry name" value="PseudoU_synth_2"/>
    <property type="match status" value="1"/>
</dbReference>
<dbReference type="InterPro" id="IPR020103">
    <property type="entry name" value="PsdUridine_synth_cat_dom_sf"/>
</dbReference>
<dbReference type="AlphaFoldDB" id="V2XQG9"/>
<dbReference type="InterPro" id="IPR002942">
    <property type="entry name" value="S4_RNA-bd"/>
</dbReference>
<dbReference type="SMART" id="SM00363">
    <property type="entry name" value="S4"/>
    <property type="match status" value="1"/>
</dbReference>
<dbReference type="Proteomes" id="UP000018227">
    <property type="component" value="Unassembled WGS sequence"/>
</dbReference>
<dbReference type="GO" id="GO:0005829">
    <property type="term" value="C:cytosol"/>
    <property type="evidence" value="ECO:0007669"/>
    <property type="project" value="UniProtKB-ARBA"/>
</dbReference>
<dbReference type="InterPro" id="IPR020094">
    <property type="entry name" value="TruA/RsuA/RluB/E/F_N"/>
</dbReference>
<dbReference type="FunFam" id="3.10.290.10:FF:000003">
    <property type="entry name" value="Pseudouridine synthase"/>
    <property type="match status" value="1"/>
</dbReference>
<dbReference type="Pfam" id="PF01479">
    <property type="entry name" value="S4"/>
    <property type="match status" value="1"/>
</dbReference>
<dbReference type="Gene3D" id="3.30.70.1560">
    <property type="entry name" value="Alpha-L RNA-binding motif"/>
    <property type="match status" value="1"/>
</dbReference>
<dbReference type="STRING" id="592026.GCWU0000282_000158"/>
<feature type="domain" description="RNA-binding S4" evidence="6">
    <location>
        <begin position="5"/>
        <end position="65"/>
    </location>
</feature>
<comment type="similarity">
    <text evidence="1 5">Belongs to the pseudouridine synthase RsuA family.</text>
</comment>
<dbReference type="PANTHER" id="PTHR47683">
    <property type="entry name" value="PSEUDOURIDINE SYNTHASE FAMILY PROTEIN-RELATED"/>
    <property type="match status" value="1"/>
</dbReference>
<dbReference type="PROSITE" id="PS50889">
    <property type="entry name" value="S4"/>
    <property type="match status" value="1"/>
</dbReference>
<dbReference type="InterPro" id="IPR006145">
    <property type="entry name" value="PsdUridine_synth_RsuA/RluA"/>
</dbReference>
<gene>
    <name evidence="7" type="ORF">GCWU0000282_000158</name>
</gene>
<dbReference type="SUPFAM" id="SSF55120">
    <property type="entry name" value="Pseudouridine synthase"/>
    <property type="match status" value="1"/>
</dbReference>
<evidence type="ECO:0000259" key="6">
    <source>
        <dbReference type="SMART" id="SM00363"/>
    </source>
</evidence>